<dbReference type="Pfam" id="PF00226">
    <property type="entry name" value="DnaJ"/>
    <property type="match status" value="1"/>
</dbReference>
<dbReference type="GO" id="GO:0005737">
    <property type="term" value="C:cytoplasm"/>
    <property type="evidence" value="ECO:0007669"/>
    <property type="project" value="TreeGrafter"/>
</dbReference>
<evidence type="ECO:0000313" key="5">
    <source>
        <dbReference type="Proteomes" id="UP000282971"/>
    </source>
</evidence>
<dbReference type="OrthoDB" id="9779889at2"/>
<protein>
    <submittedName>
        <fullName evidence="4">J domain-containing protein</fullName>
    </submittedName>
</protein>
<dbReference type="InterPro" id="IPR001623">
    <property type="entry name" value="DnaJ_domain"/>
</dbReference>
<dbReference type="FunFam" id="2.60.260.20:FF:000013">
    <property type="entry name" value="DnaJ subfamily B member 11"/>
    <property type="match status" value="1"/>
</dbReference>
<dbReference type="InterPro" id="IPR036869">
    <property type="entry name" value="J_dom_sf"/>
</dbReference>
<dbReference type="AlphaFoldDB" id="A0A437MAM6"/>
<dbReference type="GO" id="GO:0042026">
    <property type="term" value="P:protein refolding"/>
    <property type="evidence" value="ECO:0007669"/>
    <property type="project" value="TreeGrafter"/>
</dbReference>
<dbReference type="Gene3D" id="2.60.260.20">
    <property type="entry name" value="Urease metallochaperone UreE, N-terminal domain"/>
    <property type="match status" value="2"/>
</dbReference>
<sequence length="328" mass="34454">MTTDTMADLYSKLGIKRGADEAEIKKAYRKLAKELHPDRNKDNPKATEKFAEVTQAYDLLSDRDKRAQYDRGEIDEQGNPRGPFGFGGRGGGGGFHPGGGPGGAAGFDFSEGGADFGDIFESIFGGQRGGGGARGGPRPGGFGGFGTQGGGRPIRGADVTYRLAVPFEDAAALKAQRVTLSSGKTIDVKLPNGVESGTQMRLAGQGDAGPAGNGDAIVTIDIRPHRFFKRDEDDVRLDLPVGIDEAVLGAKVKVPTVDGAVMLSIPPNTSSGKTLRLKGKGFHRKDGSRGDQLVTLMIDVPADDAELKTFVEGWAAKEGRNPRANLGV</sequence>
<dbReference type="InterPro" id="IPR008971">
    <property type="entry name" value="HSP40/DnaJ_pept-bd"/>
</dbReference>
<evidence type="ECO:0000256" key="1">
    <source>
        <dbReference type="ARBA" id="ARBA00023186"/>
    </source>
</evidence>
<dbReference type="Proteomes" id="UP000282971">
    <property type="component" value="Unassembled WGS sequence"/>
</dbReference>
<feature type="compositionally biased region" description="Basic and acidic residues" evidence="2">
    <location>
        <begin position="34"/>
        <end position="51"/>
    </location>
</feature>
<dbReference type="PROSITE" id="PS50076">
    <property type="entry name" value="DNAJ_2"/>
    <property type="match status" value="1"/>
</dbReference>
<dbReference type="PROSITE" id="PS00636">
    <property type="entry name" value="DNAJ_1"/>
    <property type="match status" value="1"/>
</dbReference>
<dbReference type="PANTHER" id="PTHR43096:SF52">
    <property type="entry name" value="DNAJ HOMOLOG 1, MITOCHONDRIAL-RELATED"/>
    <property type="match status" value="1"/>
</dbReference>
<feature type="region of interest" description="Disordered" evidence="2">
    <location>
        <begin position="127"/>
        <end position="153"/>
    </location>
</feature>
<name>A0A437MAM6_9SPHN</name>
<evidence type="ECO:0000313" key="4">
    <source>
        <dbReference type="EMBL" id="RVT94613.1"/>
    </source>
</evidence>
<gene>
    <name evidence="4" type="ORF">EOD43_12485</name>
</gene>
<accession>A0A437MAM6</accession>
<dbReference type="InterPro" id="IPR002939">
    <property type="entry name" value="DnaJ_C"/>
</dbReference>
<proteinExistence type="predicted"/>
<dbReference type="PRINTS" id="PR00625">
    <property type="entry name" value="JDOMAIN"/>
</dbReference>
<dbReference type="CDD" id="cd10747">
    <property type="entry name" value="DnaJ_C"/>
    <property type="match status" value="1"/>
</dbReference>
<dbReference type="Gene3D" id="1.10.287.110">
    <property type="entry name" value="DnaJ domain"/>
    <property type="match status" value="1"/>
</dbReference>
<dbReference type="EMBL" id="SACN01000001">
    <property type="protein sequence ID" value="RVT94613.1"/>
    <property type="molecule type" value="Genomic_DNA"/>
</dbReference>
<dbReference type="CDD" id="cd06257">
    <property type="entry name" value="DnaJ"/>
    <property type="match status" value="1"/>
</dbReference>
<evidence type="ECO:0000259" key="3">
    <source>
        <dbReference type="PROSITE" id="PS50076"/>
    </source>
</evidence>
<keyword evidence="1" id="KW-0143">Chaperone</keyword>
<reference evidence="4 5" key="1">
    <citation type="submission" date="2019-01" db="EMBL/GenBank/DDBJ databases">
        <authorList>
            <person name="Chen W.-M."/>
        </authorList>
    </citation>
    <scope>NUCLEOTIDE SEQUENCE [LARGE SCALE GENOMIC DNA]</scope>
    <source>
        <strain evidence="4 5">CCP-7</strain>
    </source>
</reference>
<evidence type="ECO:0000256" key="2">
    <source>
        <dbReference type="SAM" id="MobiDB-lite"/>
    </source>
</evidence>
<dbReference type="GO" id="GO:0051082">
    <property type="term" value="F:unfolded protein binding"/>
    <property type="evidence" value="ECO:0007669"/>
    <property type="project" value="InterPro"/>
</dbReference>
<dbReference type="SMART" id="SM00271">
    <property type="entry name" value="DnaJ"/>
    <property type="match status" value="1"/>
</dbReference>
<feature type="region of interest" description="Disordered" evidence="2">
    <location>
        <begin position="34"/>
        <end position="64"/>
    </location>
</feature>
<comment type="caution">
    <text evidence="4">The sequence shown here is derived from an EMBL/GenBank/DDBJ whole genome shotgun (WGS) entry which is preliminary data.</text>
</comment>
<dbReference type="SUPFAM" id="SSF49493">
    <property type="entry name" value="HSP40/DnaJ peptide-binding domain"/>
    <property type="match status" value="2"/>
</dbReference>
<dbReference type="InterPro" id="IPR018253">
    <property type="entry name" value="DnaJ_domain_CS"/>
</dbReference>
<feature type="domain" description="J" evidence="3">
    <location>
        <begin position="8"/>
        <end position="73"/>
    </location>
</feature>
<dbReference type="Pfam" id="PF01556">
    <property type="entry name" value="DnaJ_C"/>
    <property type="match status" value="1"/>
</dbReference>
<dbReference type="PANTHER" id="PTHR43096">
    <property type="entry name" value="DNAJ HOMOLOG 1, MITOCHONDRIAL-RELATED"/>
    <property type="match status" value="1"/>
</dbReference>
<keyword evidence="5" id="KW-1185">Reference proteome</keyword>
<dbReference type="SUPFAM" id="SSF46565">
    <property type="entry name" value="Chaperone J-domain"/>
    <property type="match status" value="1"/>
</dbReference>
<organism evidence="4 5">
    <name type="scientific">Sphingomonas crocodyli</name>
    <dbReference type="NCBI Taxonomy" id="1979270"/>
    <lineage>
        <taxon>Bacteria</taxon>
        <taxon>Pseudomonadati</taxon>
        <taxon>Pseudomonadota</taxon>
        <taxon>Alphaproteobacteria</taxon>
        <taxon>Sphingomonadales</taxon>
        <taxon>Sphingomonadaceae</taxon>
        <taxon>Sphingomonas</taxon>
    </lineage>
</organism>